<evidence type="ECO:0000313" key="5">
    <source>
        <dbReference type="EMBL" id="MBP1325462.1"/>
    </source>
</evidence>
<protein>
    <submittedName>
        <fullName evidence="5">Site-specific recombinase XerD</fullName>
    </submittedName>
</protein>
<evidence type="ECO:0000256" key="1">
    <source>
        <dbReference type="ARBA" id="ARBA00023125"/>
    </source>
</evidence>
<feature type="domain" description="Core-binding (CB)" evidence="4">
    <location>
        <begin position="57"/>
        <end position="146"/>
    </location>
</feature>
<reference evidence="5" key="1">
    <citation type="submission" date="2021-02" db="EMBL/GenBank/DDBJ databases">
        <title>Sequencing the genomes of 1000 actinobacteria strains.</title>
        <authorList>
            <person name="Klenk H.-P."/>
        </authorList>
    </citation>
    <scope>NUCLEOTIDE SEQUENCE</scope>
    <source>
        <strain evidence="5">DSM 22850</strain>
    </source>
</reference>
<dbReference type="SUPFAM" id="SSF56349">
    <property type="entry name" value="DNA breaking-rejoining enzymes"/>
    <property type="match status" value="1"/>
</dbReference>
<dbReference type="RefSeq" id="WP_209704488.1">
    <property type="nucleotide sequence ID" value="NZ_JAFIDA010000001.1"/>
</dbReference>
<dbReference type="InterPro" id="IPR010998">
    <property type="entry name" value="Integrase_recombinase_N"/>
</dbReference>
<evidence type="ECO:0000256" key="3">
    <source>
        <dbReference type="PROSITE-ProRule" id="PRU01248"/>
    </source>
</evidence>
<dbReference type="Gene3D" id="1.10.150.130">
    <property type="match status" value="1"/>
</dbReference>
<dbReference type="PANTHER" id="PTHR30349:SF64">
    <property type="entry name" value="PROPHAGE INTEGRASE INTD-RELATED"/>
    <property type="match status" value="1"/>
</dbReference>
<evidence type="ECO:0000259" key="4">
    <source>
        <dbReference type="PROSITE" id="PS51900"/>
    </source>
</evidence>
<name>A0A940PK89_9MICO</name>
<dbReference type="PROSITE" id="PS51900">
    <property type="entry name" value="CB"/>
    <property type="match status" value="1"/>
</dbReference>
<dbReference type="InterPro" id="IPR004107">
    <property type="entry name" value="Integrase_SAM-like_N"/>
</dbReference>
<dbReference type="InterPro" id="IPR013762">
    <property type="entry name" value="Integrase-like_cat_sf"/>
</dbReference>
<dbReference type="GO" id="GO:0015074">
    <property type="term" value="P:DNA integration"/>
    <property type="evidence" value="ECO:0007669"/>
    <property type="project" value="InterPro"/>
</dbReference>
<keyword evidence="6" id="KW-1185">Reference proteome</keyword>
<gene>
    <name evidence="5" type="ORF">JOF28_000694</name>
</gene>
<dbReference type="EMBL" id="JAFIDA010000001">
    <property type="protein sequence ID" value="MBP1325462.1"/>
    <property type="molecule type" value="Genomic_DNA"/>
</dbReference>
<evidence type="ECO:0000256" key="2">
    <source>
        <dbReference type="ARBA" id="ARBA00023172"/>
    </source>
</evidence>
<dbReference type="GO" id="GO:0006310">
    <property type="term" value="P:DNA recombination"/>
    <property type="evidence" value="ECO:0007669"/>
    <property type="project" value="UniProtKB-KW"/>
</dbReference>
<proteinExistence type="predicted"/>
<dbReference type="Gene3D" id="1.10.443.10">
    <property type="entry name" value="Intergrase catalytic core"/>
    <property type="match status" value="1"/>
</dbReference>
<dbReference type="Proteomes" id="UP000675163">
    <property type="component" value="Unassembled WGS sequence"/>
</dbReference>
<dbReference type="AlphaFoldDB" id="A0A940PK89"/>
<comment type="caution">
    <text evidence="5">The sequence shown here is derived from an EMBL/GenBank/DDBJ whole genome shotgun (WGS) entry which is preliminary data.</text>
</comment>
<dbReference type="GO" id="GO:0003677">
    <property type="term" value="F:DNA binding"/>
    <property type="evidence" value="ECO:0007669"/>
    <property type="project" value="UniProtKB-UniRule"/>
</dbReference>
<dbReference type="PANTHER" id="PTHR30349">
    <property type="entry name" value="PHAGE INTEGRASE-RELATED"/>
    <property type="match status" value="1"/>
</dbReference>
<sequence length="508" mass="57833">MGIKQHVSWKLFFFPRRVSVMGDELLLRSFEQQQIAVEQAAIPSPLVGRPFFLDNDGNPHIALNQFFGSGRMRNRSEGTNRKYAHALSVWVNFLVRQGTNWDSATEEDLLDYKFWRRTDERNPRPVSGSTWTGDVAALSLFYDWAKKALNGPDLLGGADIRGTRRYAGRATDGIMVKASTVRGADVKWLSPGAYRKWRDIGIHGIAANGAERTRWRPRSQSRDAAFVDGIYGSGLRLQEWASVLTTELREPAPSRDYVTLQLADACAKGSRGHPYWLRRQTLNSVAVYIETERATAVRKAQAFGLYERLPDVQIVESVNEKGRARITDAATSFSRTVNLNDLNPDQRRVLFTRDDGGLAPLMLWLNEDGSPRPKRAWYKSFSRANERVRRSGIDRMVCHPHMLRHSFALRWYAVGRLIWERRDVGLNNNHVLDFRQQFGDTWSLVQTMLGHSTVETTRSIYLEPFLTLDVQLILQYGLSEVDAELLLQVLQTNPRVRLDEPSEIGASA</sequence>
<evidence type="ECO:0000313" key="6">
    <source>
        <dbReference type="Proteomes" id="UP000675163"/>
    </source>
</evidence>
<accession>A0A940PK89</accession>
<keyword evidence="2" id="KW-0233">DNA recombination</keyword>
<organism evidence="5 6">
    <name type="scientific">Leucobacter exalbidus</name>
    <dbReference type="NCBI Taxonomy" id="662960"/>
    <lineage>
        <taxon>Bacteria</taxon>
        <taxon>Bacillati</taxon>
        <taxon>Actinomycetota</taxon>
        <taxon>Actinomycetes</taxon>
        <taxon>Micrococcales</taxon>
        <taxon>Microbacteriaceae</taxon>
        <taxon>Leucobacter</taxon>
    </lineage>
</organism>
<dbReference type="Pfam" id="PF02899">
    <property type="entry name" value="Phage_int_SAM_1"/>
    <property type="match status" value="1"/>
</dbReference>
<dbReference type="InterPro" id="IPR011010">
    <property type="entry name" value="DNA_brk_join_enz"/>
</dbReference>
<dbReference type="InterPro" id="IPR044068">
    <property type="entry name" value="CB"/>
</dbReference>
<dbReference type="InterPro" id="IPR050090">
    <property type="entry name" value="Tyrosine_recombinase_XerCD"/>
</dbReference>
<keyword evidence="1 3" id="KW-0238">DNA-binding</keyword>